<dbReference type="Pfam" id="PF13616">
    <property type="entry name" value="Rotamase_3"/>
    <property type="match status" value="1"/>
</dbReference>
<organism evidence="12 13">
    <name type="scientific">Alkalicoccobacillus plakortidis</name>
    <dbReference type="NCBI Taxonomy" id="444060"/>
    <lineage>
        <taxon>Bacteria</taxon>
        <taxon>Bacillati</taxon>
        <taxon>Bacillota</taxon>
        <taxon>Bacilli</taxon>
        <taxon>Bacillales</taxon>
        <taxon>Bacillaceae</taxon>
        <taxon>Alkalicoccobacillus</taxon>
    </lineage>
</organism>
<dbReference type="Gene3D" id="3.10.50.40">
    <property type="match status" value="1"/>
</dbReference>
<dbReference type="InterPro" id="IPR046357">
    <property type="entry name" value="PPIase_dom_sf"/>
</dbReference>
<evidence type="ECO:0000259" key="11">
    <source>
        <dbReference type="PROSITE" id="PS50198"/>
    </source>
</evidence>
<keyword evidence="6 7" id="KW-0449">Lipoprotein</keyword>
<keyword evidence="7 10" id="KW-0732">Signal</keyword>
<dbReference type="EC" id="5.2.1.8" evidence="7"/>
<reference evidence="12" key="1">
    <citation type="submission" date="2022-06" db="EMBL/GenBank/DDBJ databases">
        <title>Alkalicoccobacillus porphyridii sp. nov., isolated from a marine red alga, Porphyridium purpureum and reclassification of Shouchella plakortidis and Shouchella gibsonii as Alkalicoccobacillus plakortidis comb. nov. and Alkalicoccobacillus gibsonii comb. nov.</title>
        <authorList>
            <person name="Kim K.H."/>
            <person name="Lee J.K."/>
            <person name="Han D.M."/>
            <person name="Baek J.H."/>
            <person name="Jeon C.O."/>
        </authorList>
    </citation>
    <scope>NUCLEOTIDE SEQUENCE</scope>
    <source>
        <strain evidence="12">DSM 19153</strain>
    </source>
</reference>
<keyword evidence="3 7" id="KW-1003">Cell membrane</keyword>
<dbReference type="GO" id="GO:0003755">
    <property type="term" value="F:peptidyl-prolyl cis-trans isomerase activity"/>
    <property type="evidence" value="ECO:0007669"/>
    <property type="project" value="UniProtKB-EC"/>
</dbReference>
<name>A0ABT0XMX7_9BACI</name>
<protein>
    <recommendedName>
        <fullName evidence="7">Foldase protein PrsA</fullName>
        <ecNumber evidence="7">5.2.1.8</ecNumber>
    </recommendedName>
</protein>
<evidence type="ECO:0000256" key="5">
    <source>
        <dbReference type="ARBA" id="ARBA00023139"/>
    </source>
</evidence>
<evidence type="ECO:0000256" key="6">
    <source>
        <dbReference type="ARBA" id="ARBA00023288"/>
    </source>
</evidence>
<dbReference type="SUPFAM" id="SSF54534">
    <property type="entry name" value="FKBP-like"/>
    <property type="match status" value="1"/>
</dbReference>
<comment type="subcellular location">
    <subcellularLocation>
        <location evidence="1 7">Cell membrane</location>
        <topology evidence="1 7">Lipid-anchor</topology>
    </subcellularLocation>
</comment>
<keyword evidence="4 7" id="KW-0472">Membrane</keyword>
<feature type="compositionally biased region" description="Acidic residues" evidence="9">
    <location>
        <begin position="299"/>
        <end position="314"/>
    </location>
</feature>
<dbReference type="Proteomes" id="UP001203665">
    <property type="component" value="Unassembled WGS sequence"/>
</dbReference>
<keyword evidence="13" id="KW-1185">Reference proteome</keyword>
<comment type="catalytic activity">
    <reaction evidence="7">
        <text>[protein]-peptidylproline (omega=180) = [protein]-peptidylproline (omega=0)</text>
        <dbReference type="Rhea" id="RHEA:16237"/>
        <dbReference type="Rhea" id="RHEA-COMP:10747"/>
        <dbReference type="Rhea" id="RHEA-COMP:10748"/>
        <dbReference type="ChEBI" id="CHEBI:83833"/>
        <dbReference type="ChEBI" id="CHEBI:83834"/>
        <dbReference type="EC" id="5.2.1.8"/>
    </reaction>
</comment>
<keyword evidence="7 8" id="KW-0413">Isomerase</keyword>
<evidence type="ECO:0000256" key="8">
    <source>
        <dbReference type="PROSITE-ProRule" id="PRU00278"/>
    </source>
</evidence>
<dbReference type="PROSITE" id="PS50198">
    <property type="entry name" value="PPIC_PPIASE_2"/>
    <property type="match status" value="1"/>
</dbReference>
<dbReference type="PANTHER" id="PTHR47245">
    <property type="entry name" value="PEPTIDYLPROLYL ISOMERASE"/>
    <property type="match status" value="1"/>
</dbReference>
<evidence type="ECO:0000256" key="7">
    <source>
        <dbReference type="HAMAP-Rule" id="MF_01145"/>
    </source>
</evidence>
<evidence type="ECO:0000313" key="12">
    <source>
        <dbReference type="EMBL" id="MCM2676678.1"/>
    </source>
</evidence>
<comment type="similarity">
    <text evidence="2 7">Belongs to the PrsA family.</text>
</comment>
<keyword evidence="7 8" id="KW-0697">Rotamase</keyword>
<feature type="signal peptide" evidence="10">
    <location>
        <begin position="1"/>
        <end position="18"/>
    </location>
</feature>
<dbReference type="InterPro" id="IPR050245">
    <property type="entry name" value="PrsA_foldase"/>
</dbReference>
<dbReference type="RefSeq" id="WP_251609584.1">
    <property type="nucleotide sequence ID" value="NZ_JAMQJY010000002.1"/>
</dbReference>
<feature type="domain" description="PpiC" evidence="11">
    <location>
        <begin position="156"/>
        <end position="246"/>
    </location>
</feature>
<evidence type="ECO:0000256" key="2">
    <source>
        <dbReference type="ARBA" id="ARBA00006071"/>
    </source>
</evidence>
<evidence type="ECO:0000256" key="10">
    <source>
        <dbReference type="SAM" id="SignalP"/>
    </source>
</evidence>
<dbReference type="SUPFAM" id="SSF109998">
    <property type="entry name" value="Triger factor/SurA peptide-binding domain-like"/>
    <property type="match status" value="1"/>
</dbReference>
<evidence type="ECO:0000256" key="4">
    <source>
        <dbReference type="ARBA" id="ARBA00023136"/>
    </source>
</evidence>
<dbReference type="InterPro" id="IPR000297">
    <property type="entry name" value="PPIase_PpiC"/>
</dbReference>
<keyword evidence="5 7" id="KW-0564">Palmitate</keyword>
<dbReference type="InterPro" id="IPR023059">
    <property type="entry name" value="Foldase_PrsA"/>
</dbReference>
<dbReference type="InterPro" id="IPR023058">
    <property type="entry name" value="PPIase_PpiC_CS"/>
</dbReference>
<evidence type="ECO:0000256" key="9">
    <source>
        <dbReference type="SAM" id="MobiDB-lite"/>
    </source>
</evidence>
<proteinExistence type="inferred from homology"/>
<accession>A0ABT0XMX7</accession>
<dbReference type="EMBL" id="JAMQJY010000002">
    <property type="protein sequence ID" value="MCM2676678.1"/>
    <property type="molecule type" value="Genomic_DNA"/>
</dbReference>
<sequence length="314" mass="34782">MKKMIVAIAGLASIAVFSACNNEAAPEDAVVTINGTDITEAEFVESLKEQVGDQSLLSLIQLQLLKDKESELDITDEDIDQEVDELKNNLGAESDEDLLNALTEQSQGQVDLESKDELIEEFIKPQLVIQQLASEGVEVTEEEKEAFYEEQKDSFPTEVHARHILVEDQETADDLKAQLDDGADFAELAEENSTDPGSAANGGELGFFPEGQMDPAFEEVAFSLDIDEISDPVESSHGFHIIQVLDRHDSYEDYADEIEEILIQQKSKSPTEVFSDLVRAADINIEDSRYEDLLAPFEQTEDDSADEEDEEAQG</sequence>
<dbReference type="HAMAP" id="MF_01145">
    <property type="entry name" value="Foldase_PrsA"/>
    <property type="match status" value="1"/>
</dbReference>
<dbReference type="PANTHER" id="PTHR47245:SF2">
    <property type="entry name" value="PEPTIDYL-PROLYL CIS-TRANS ISOMERASE HP_0175-RELATED"/>
    <property type="match status" value="1"/>
</dbReference>
<feature type="chain" id="PRO_5045916206" description="Foldase protein PrsA" evidence="10">
    <location>
        <begin position="19"/>
        <end position="314"/>
    </location>
</feature>
<dbReference type="PROSITE" id="PS51257">
    <property type="entry name" value="PROKAR_LIPOPROTEIN"/>
    <property type="match status" value="1"/>
</dbReference>
<evidence type="ECO:0000313" key="13">
    <source>
        <dbReference type="Proteomes" id="UP001203665"/>
    </source>
</evidence>
<comment type="caution">
    <text evidence="12">The sequence shown here is derived from an EMBL/GenBank/DDBJ whole genome shotgun (WGS) entry which is preliminary data.</text>
</comment>
<evidence type="ECO:0000256" key="3">
    <source>
        <dbReference type="ARBA" id="ARBA00022475"/>
    </source>
</evidence>
<dbReference type="PROSITE" id="PS01096">
    <property type="entry name" value="PPIC_PPIASE_1"/>
    <property type="match status" value="1"/>
</dbReference>
<dbReference type="InterPro" id="IPR027304">
    <property type="entry name" value="Trigger_fact/SurA_dom_sf"/>
</dbReference>
<feature type="region of interest" description="Disordered" evidence="9">
    <location>
        <begin position="291"/>
        <end position="314"/>
    </location>
</feature>
<evidence type="ECO:0000256" key="1">
    <source>
        <dbReference type="ARBA" id="ARBA00004193"/>
    </source>
</evidence>
<comment type="function">
    <text evidence="7">Plays a major role in protein secretion by helping the post-translocational extracellular folding of several secreted proteins.</text>
</comment>
<gene>
    <name evidence="7" type="primary">prsA</name>
    <name evidence="12" type="ORF">NDM98_15185</name>
</gene>